<dbReference type="AlphaFoldDB" id="A0A934N9M0"/>
<reference evidence="1" key="1">
    <citation type="submission" date="2020-10" db="EMBL/GenBank/DDBJ databases">
        <title>Ca. Dormibacterota MAGs.</title>
        <authorList>
            <person name="Montgomery K."/>
        </authorList>
    </citation>
    <scope>NUCLEOTIDE SEQUENCE [LARGE SCALE GENOMIC DNA]</scope>
    <source>
        <strain evidence="1">SC8812_S17_10</strain>
    </source>
</reference>
<keyword evidence="2" id="KW-1185">Reference proteome</keyword>
<organism evidence="1 2">
    <name type="scientific">Candidatus Nephthysia bennettiae</name>
    <dbReference type="NCBI Taxonomy" id="3127016"/>
    <lineage>
        <taxon>Bacteria</taxon>
        <taxon>Bacillati</taxon>
        <taxon>Candidatus Dormiibacterota</taxon>
        <taxon>Candidatus Dormibacteria</taxon>
        <taxon>Candidatus Dormibacterales</taxon>
        <taxon>Candidatus Dormibacteraceae</taxon>
        <taxon>Candidatus Nephthysia</taxon>
    </lineage>
</organism>
<protein>
    <submittedName>
        <fullName evidence="1">Uncharacterized protein</fullName>
    </submittedName>
</protein>
<sequence length="61" mass="6860">MTFEGRPALIGHSRLGYGYRGRIYVRSREGWLAVWDCPHVGEHASVAEAEICAREHAAEHP</sequence>
<comment type="caution">
    <text evidence="1">The sequence shown here is derived from an EMBL/GenBank/DDBJ whole genome shotgun (WGS) entry which is preliminary data.</text>
</comment>
<accession>A0A934N9M0</accession>
<gene>
    <name evidence="1" type="ORF">JF922_12150</name>
</gene>
<proteinExistence type="predicted"/>
<dbReference type="EMBL" id="JAEKNR010000129">
    <property type="protein sequence ID" value="MBJ7598819.1"/>
    <property type="molecule type" value="Genomic_DNA"/>
</dbReference>
<name>A0A934N9M0_9BACT</name>
<dbReference type="Proteomes" id="UP000612893">
    <property type="component" value="Unassembled WGS sequence"/>
</dbReference>
<evidence type="ECO:0000313" key="2">
    <source>
        <dbReference type="Proteomes" id="UP000612893"/>
    </source>
</evidence>
<evidence type="ECO:0000313" key="1">
    <source>
        <dbReference type="EMBL" id="MBJ7598819.1"/>
    </source>
</evidence>
<dbReference type="RefSeq" id="WP_338202028.1">
    <property type="nucleotide sequence ID" value="NZ_JAEKNR010000129.1"/>
</dbReference>